<dbReference type="AlphaFoldDB" id="A0A3N7HWG1"/>
<protein>
    <submittedName>
        <fullName evidence="2">Uncharacterized protein</fullName>
    </submittedName>
</protein>
<proteinExistence type="predicted"/>
<keyword evidence="3" id="KW-1185">Reference proteome</keyword>
<dbReference type="Proteomes" id="UP000267464">
    <property type="component" value="Unassembled WGS sequence"/>
</dbReference>
<organism evidence="2 3">
    <name type="scientific">Piscinibacter terrae</name>
    <dbReference type="NCBI Taxonomy" id="2496871"/>
    <lineage>
        <taxon>Bacteria</taxon>
        <taxon>Pseudomonadati</taxon>
        <taxon>Pseudomonadota</taxon>
        <taxon>Betaproteobacteria</taxon>
        <taxon>Burkholderiales</taxon>
        <taxon>Sphaerotilaceae</taxon>
        <taxon>Piscinibacter</taxon>
    </lineage>
</organism>
<dbReference type="OrthoDB" id="8759078at2"/>
<evidence type="ECO:0000256" key="1">
    <source>
        <dbReference type="SAM" id="MobiDB-lite"/>
    </source>
</evidence>
<gene>
    <name evidence="2" type="ORF">DZC73_06725</name>
</gene>
<evidence type="ECO:0000313" key="2">
    <source>
        <dbReference type="EMBL" id="RQP26684.1"/>
    </source>
</evidence>
<name>A0A3N7HWG1_9BURK</name>
<reference evidence="2 3" key="2">
    <citation type="submission" date="2018-12" db="EMBL/GenBank/DDBJ databases">
        <title>Rhizobacter gummiphilus sp. nov., a rubber-degrading bacterium isolated from the soil of a botanical garden in Japan.</title>
        <authorList>
            <person name="Shunsuke S.S."/>
        </authorList>
    </citation>
    <scope>NUCLEOTIDE SEQUENCE [LARGE SCALE GENOMIC DNA]</scope>
    <source>
        <strain evidence="2 3">S-16</strain>
    </source>
</reference>
<dbReference type="RefSeq" id="WP_124539377.1">
    <property type="nucleotide sequence ID" value="NZ_QUSW01000001.1"/>
</dbReference>
<feature type="compositionally biased region" description="Basic and acidic residues" evidence="1">
    <location>
        <begin position="26"/>
        <end position="36"/>
    </location>
</feature>
<accession>A0A3N7HWG1</accession>
<dbReference type="EMBL" id="QUSW01000001">
    <property type="protein sequence ID" value="RQP26684.1"/>
    <property type="molecule type" value="Genomic_DNA"/>
</dbReference>
<reference evidence="2 3" key="1">
    <citation type="submission" date="2018-08" db="EMBL/GenBank/DDBJ databases">
        <authorList>
            <person name="Khan S.A."/>
            <person name="Jeon C.O."/>
            <person name="Chun B.H."/>
            <person name="Jeong S.E."/>
        </authorList>
    </citation>
    <scope>NUCLEOTIDE SEQUENCE [LARGE SCALE GENOMIC DNA]</scope>
    <source>
        <strain evidence="2 3">S-16</strain>
    </source>
</reference>
<feature type="region of interest" description="Disordered" evidence="1">
    <location>
        <begin position="26"/>
        <end position="45"/>
    </location>
</feature>
<evidence type="ECO:0000313" key="3">
    <source>
        <dbReference type="Proteomes" id="UP000267464"/>
    </source>
</evidence>
<comment type="caution">
    <text evidence="2">The sequence shown here is derived from an EMBL/GenBank/DDBJ whole genome shotgun (WGS) entry which is preliminary data.</text>
</comment>
<sequence>MVDKLNPAGRVALAAQLSRVLQSDKRTIPNDLRKPADQSQAPLSVPQRLAHQIAAIDPDDPRRGHKAFRAFIELRMLDEFGENLRNDAAFQQLVDDVVNTMQADAGLRADIDEVTSHLFSQG</sequence>